<reference evidence="2 3" key="1">
    <citation type="journal article" date="2019" name="Commun. Biol.">
        <title>The bagworm genome reveals a unique fibroin gene that provides high tensile strength.</title>
        <authorList>
            <person name="Kono N."/>
            <person name="Nakamura H."/>
            <person name="Ohtoshi R."/>
            <person name="Tomita M."/>
            <person name="Numata K."/>
            <person name="Arakawa K."/>
        </authorList>
    </citation>
    <scope>NUCLEOTIDE SEQUENCE [LARGE SCALE GENOMIC DNA]</scope>
</reference>
<feature type="compositionally biased region" description="Basic residues" evidence="1">
    <location>
        <begin position="116"/>
        <end position="127"/>
    </location>
</feature>
<feature type="compositionally biased region" description="Low complexity" evidence="1">
    <location>
        <begin position="96"/>
        <end position="115"/>
    </location>
</feature>
<gene>
    <name evidence="2" type="ORF">EVAR_8819_1</name>
</gene>
<evidence type="ECO:0000313" key="2">
    <source>
        <dbReference type="EMBL" id="GBP17471.1"/>
    </source>
</evidence>
<protein>
    <submittedName>
        <fullName evidence="2">Uncharacterized protein</fullName>
    </submittedName>
</protein>
<organism evidence="2 3">
    <name type="scientific">Eumeta variegata</name>
    <name type="common">Bagworm moth</name>
    <name type="synonym">Eumeta japonica</name>
    <dbReference type="NCBI Taxonomy" id="151549"/>
    <lineage>
        <taxon>Eukaryota</taxon>
        <taxon>Metazoa</taxon>
        <taxon>Ecdysozoa</taxon>
        <taxon>Arthropoda</taxon>
        <taxon>Hexapoda</taxon>
        <taxon>Insecta</taxon>
        <taxon>Pterygota</taxon>
        <taxon>Neoptera</taxon>
        <taxon>Endopterygota</taxon>
        <taxon>Lepidoptera</taxon>
        <taxon>Glossata</taxon>
        <taxon>Ditrysia</taxon>
        <taxon>Tineoidea</taxon>
        <taxon>Psychidae</taxon>
        <taxon>Oiketicinae</taxon>
        <taxon>Eumeta</taxon>
    </lineage>
</organism>
<dbReference type="Proteomes" id="UP000299102">
    <property type="component" value="Unassembled WGS sequence"/>
</dbReference>
<comment type="caution">
    <text evidence="2">The sequence shown here is derived from an EMBL/GenBank/DDBJ whole genome shotgun (WGS) entry which is preliminary data.</text>
</comment>
<keyword evidence="3" id="KW-1185">Reference proteome</keyword>
<dbReference type="AlphaFoldDB" id="A0A4C1TTX4"/>
<sequence length="254" mass="28905">MYQHRRIPLQRLEASVNDLDSKRSDKNSKRKRWICAFNLEWVDRGGFCTTHDYPQSSDLNQYYQENEFANGTILVVLQDSVGVVLIVVVEARRGSAASRTSRSTSAASASSVRPRGSGRKRSRRPHAQTRQLPPCTQNQAHPQETADSHIHQGVRSVKNNRHNLVERTAVMQCSKSDKSILTRTHRPPPIDIPVKCHRLTIHLPMLYCKWHVHWWWSVAAGKDAFVALRPLHDSGSHNEAVSVAFLTLLTPRRI</sequence>
<dbReference type="EMBL" id="BGZK01000087">
    <property type="protein sequence ID" value="GBP17471.1"/>
    <property type="molecule type" value="Genomic_DNA"/>
</dbReference>
<name>A0A4C1TTX4_EUMVA</name>
<feature type="compositionally biased region" description="Polar residues" evidence="1">
    <location>
        <begin position="128"/>
        <end position="142"/>
    </location>
</feature>
<evidence type="ECO:0000313" key="3">
    <source>
        <dbReference type="Proteomes" id="UP000299102"/>
    </source>
</evidence>
<feature type="region of interest" description="Disordered" evidence="1">
    <location>
        <begin position="96"/>
        <end position="148"/>
    </location>
</feature>
<proteinExistence type="predicted"/>
<accession>A0A4C1TTX4</accession>
<evidence type="ECO:0000256" key="1">
    <source>
        <dbReference type="SAM" id="MobiDB-lite"/>
    </source>
</evidence>